<dbReference type="Proteomes" id="UP001211044">
    <property type="component" value="Chromosome"/>
</dbReference>
<dbReference type="KEGG" id="wne:PIG85_03570"/>
<dbReference type="AlphaFoldDB" id="A0AB38XQW4"/>
<sequence length="189" mass="20436">MGRATEAIPERYGGGAAAMNLQNYSVVVMVGTHHCPFDRLIDWADKLAATGIEVLVQYGNSKAPSIADGIVSLTQQEMLSLRQSAKILICHGGPSIMVEWLRAGFRPVVVPRDPALGEHLDEHQMLFTDFMAHRGWVDVAASADDLIALVRNGLEGVSCPQDLADLDSVAAAHNVGRLVADALRARRDR</sequence>
<dbReference type="Pfam" id="PF04101">
    <property type="entry name" value="Glyco_tran_28_C"/>
    <property type="match status" value="1"/>
</dbReference>
<reference evidence="2" key="1">
    <citation type="submission" date="2023-01" db="EMBL/GenBank/DDBJ databases">
        <title>Comparative Genomic Analysis of the Clinically-Derived Winkia Strain NY0527 Provides Evidence into the Taxonomic Reassignment of Winkia neuii and Characterizes Their Virulence Traits.</title>
        <authorList>
            <person name="Cai X."/>
            <person name="Peng Y."/>
            <person name="Li M."/>
            <person name="Qiu Y."/>
            <person name="Wang Y."/>
            <person name="Xu L."/>
            <person name="Hou Q."/>
        </authorList>
    </citation>
    <scope>NUCLEOTIDE SEQUENCE</scope>
    <source>
        <strain evidence="2">NY0527</strain>
    </source>
</reference>
<organism evidence="2 3">
    <name type="scientific">Winkia neuii subsp. anitrata</name>
    <dbReference type="NCBI Taxonomy" id="29318"/>
    <lineage>
        <taxon>Bacteria</taxon>
        <taxon>Bacillati</taxon>
        <taxon>Actinomycetota</taxon>
        <taxon>Actinomycetes</taxon>
        <taxon>Actinomycetales</taxon>
        <taxon>Actinomycetaceae</taxon>
        <taxon>Winkia</taxon>
    </lineage>
</organism>
<proteinExistence type="predicted"/>
<name>A0AB38XQW4_9ACTO</name>
<evidence type="ECO:0000259" key="1">
    <source>
        <dbReference type="Pfam" id="PF04101"/>
    </source>
</evidence>
<evidence type="ECO:0000313" key="3">
    <source>
        <dbReference type="Proteomes" id="UP001211044"/>
    </source>
</evidence>
<dbReference type="InterPro" id="IPR007235">
    <property type="entry name" value="Glyco_trans_28_C"/>
</dbReference>
<feature type="domain" description="Glycosyl transferase family 28 C-terminal" evidence="1">
    <location>
        <begin position="26"/>
        <end position="153"/>
    </location>
</feature>
<dbReference type="RefSeq" id="WP_143484504.1">
    <property type="nucleotide sequence ID" value="NZ_CP116394.1"/>
</dbReference>
<gene>
    <name evidence="2" type="ORF">PIG85_03570</name>
</gene>
<dbReference type="SUPFAM" id="SSF53756">
    <property type="entry name" value="UDP-Glycosyltransferase/glycogen phosphorylase"/>
    <property type="match status" value="1"/>
</dbReference>
<evidence type="ECO:0000313" key="2">
    <source>
        <dbReference type="EMBL" id="WCE46735.1"/>
    </source>
</evidence>
<dbReference type="Gene3D" id="3.40.50.2000">
    <property type="entry name" value="Glycogen Phosphorylase B"/>
    <property type="match status" value="1"/>
</dbReference>
<dbReference type="GO" id="GO:0016758">
    <property type="term" value="F:hexosyltransferase activity"/>
    <property type="evidence" value="ECO:0007669"/>
    <property type="project" value="InterPro"/>
</dbReference>
<accession>A0AB38XQW4</accession>
<protein>
    <submittedName>
        <fullName evidence="2">Glycosyltransferase</fullName>
    </submittedName>
</protein>
<dbReference type="EMBL" id="CP116394">
    <property type="protein sequence ID" value="WCE46735.1"/>
    <property type="molecule type" value="Genomic_DNA"/>
</dbReference>